<dbReference type="Proteomes" id="UP000027442">
    <property type="component" value="Unassembled WGS sequence"/>
</dbReference>
<sequence>MPYATGFIVSLSVQDRLYGGYKSFVVALQSIGRATTSHL</sequence>
<gene>
    <name evidence="1" type="ORF">HMPREF1991_01270</name>
</gene>
<reference evidence="1 2" key="1">
    <citation type="submission" date="2013-08" db="EMBL/GenBank/DDBJ databases">
        <authorList>
            <person name="Weinstock G."/>
            <person name="Sodergren E."/>
            <person name="Wylie T."/>
            <person name="Fulton L."/>
            <person name="Fulton R."/>
            <person name="Fronick C."/>
            <person name="O'Laughlin M."/>
            <person name="Godfrey J."/>
            <person name="Miner T."/>
            <person name="Herter B."/>
            <person name="Appelbaum E."/>
            <person name="Cordes M."/>
            <person name="Lek S."/>
            <person name="Wollam A."/>
            <person name="Pepin K.H."/>
            <person name="Palsikar V.B."/>
            <person name="Mitreva M."/>
            <person name="Wilson R.K."/>
        </authorList>
    </citation>
    <scope>NUCLEOTIDE SEQUENCE [LARGE SCALE GENOMIC DNA]</scope>
    <source>
        <strain evidence="1 2">ATCC 15930</strain>
    </source>
</reference>
<comment type="caution">
    <text evidence="1">The sequence shown here is derived from an EMBL/GenBank/DDBJ whole genome shotgun (WGS) entry which is preliminary data.</text>
</comment>
<organism evidence="1 2">
    <name type="scientific">Hoylesella loescheii DSM 19665 = JCM 12249 = ATCC 15930</name>
    <dbReference type="NCBI Taxonomy" id="1122985"/>
    <lineage>
        <taxon>Bacteria</taxon>
        <taxon>Pseudomonadati</taxon>
        <taxon>Bacteroidota</taxon>
        <taxon>Bacteroidia</taxon>
        <taxon>Bacteroidales</taxon>
        <taxon>Prevotellaceae</taxon>
        <taxon>Hoylesella</taxon>
    </lineage>
</organism>
<evidence type="ECO:0000313" key="1">
    <source>
        <dbReference type="EMBL" id="KDR52692.1"/>
    </source>
</evidence>
<accession>A0A069QJ66</accession>
<keyword evidence="2" id="KW-1185">Reference proteome</keyword>
<evidence type="ECO:0000313" key="2">
    <source>
        <dbReference type="Proteomes" id="UP000027442"/>
    </source>
</evidence>
<dbReference type="HOGENOM" id="CLU_3314993_0_0_10"/>
<dbReference type="AlphaFoldDB" id="A0A069QJ66"/>
<dbReference type="PATRIC" id="fig|1122985.7.peg.1316"/>
<dbReference type="EMBL" id="JNGW01000048">
    <property type="protein sequence ID" value="KDR52692.1"/>
    <property type="molecule type" value="Genomic_DNA"/>
</dbReference>
<proteinExistence type="predicted"/>
<name>A0A069QJ66_HOYLO</name>
<protein>
    <submittedName>
        <fullName evidence="1">Uncharacterized protein</fullName>
    </submittedName>
</protein>